<proteinExistence type="predicted"/>
<dbReference type="Proteomes" id="UP000192639">
    <property type="component" value="Unassembled WGS sequence"/>
</dbReference>
<evidence type="ECO:0000313" key="1">
    <source>
        <dbReference type="EMBL" id="ORD95014.1"/>
    </source>
</evidence>
<sequence>MDVSKEQLSDKYITELWEKLPESEKIYFYGEIEHGSLEVKNPDSLCYDGQICTGIKRTQYDESSKLDAEEFLRNAFYLPEHELGTVKRNETGYKANVFYNRHDLPSFNSKTLEMRDNASGKNVPEDDGLLWGFSNPSFSYNSDSFKNYLLYAYYGIEPYKQNSYRTNKEFYRENNLKEVAFVEACKNTLTYILMSQDTSITFNDARQVADGLYGALELGDLVYLYENRIRNLVV</sequence>
<dbReference type="OrthoDB" id="283235at2759"/>
<name>A0A1Y1S978_9MICR</name>
<comment type="caution">
    <text evidence="1">The sequence shown here is derived from an EMBL/GenBank/DDBJ whole genome shotgun (WGS) entry which is preliminary data.</text>
</comment>
<accession>A0A1Y1S978</accession>
<evidence type="ECO:0000313" key="2">
    <source>
        <dbReference type="Proteomes" id="UP000192639"/>
    </source>
</evidence>
<reference evidence="1 2" key="1">
    <citation type="journal article" date="2017" name="Environ. Microbiol.">
        <title>Decay of the glycolytic pathway and adaptation to intranuclear parasitism within Enterocytozoonidae microsporidia.</title>
        <authorList>
            <person name="Wiredu Boakye D."/>
            <person name="Jaroenlak P."/>
            <person name="Prachumwat A."/>
            <person name="Williams T.A."/>
            <person name="Bateman K.S."/>
            <person name="Itsathitphaisarn O."/>
            <person name="Sritunyalucksana K."/>
            <person name="Paszkiewicz K.H."/>
            <person name="Moore K.A."/>
            <person name="Stentiford G.D."/>
            <person name="Williams B.A."/>
        </authorList>
    </citation>
    <scope>NUCLEOTIDE SEQUENCE [LARGE SCALE GENOMIC DNA]</scope>
    <source>
        <strain evidence="1 2">GB1</strain>
    </source>
</reference>
<gene>
    <name evidence="1" type="ORF">ECANGB1_1669</name>
</gene>
<dbReference type="VEuPathDB" id="MicrosporidiaDB:ECANGB1_1669"/>
<keyword evidence="2" id="KW-1185">Reference proteome</keyword>
<organism evidence="1 2">
    <name type="scientific">Enterospora canceri</name>
    <dbReference type="NCBI Taxonomy" id="1081671"/>
    <lineage>
        <taxon>Eukaryota</taxon>
        <taxon>Fungi</taxon>
        <taxon>Fungi incertae sedis</taxon>
        <taxon>Microsporidia</taxon>
        <taxon>Enterocytozoonidae</taxon>
        <taxon>Enterospora</taxon>
    </lineage>
</organism>
<dbReference type="EMBL" id="LWDP01000005">
    <property type="protein sequence ID" value="ORD95014.1"/>
    <property type="molecule type" value="Genomic_DNA"/>
</dbReference>
<protein>
    <submittedName>
        <fullName evidence="1">Uncharacterized protein</fullName>
    </submittedName>
</protein>
<dbReference type="AlphaFoldDB" id="A0A1Y1S978"/>